<organism evidence="2 3">
    <name type="scientific">Avibacterium paragallinarum</name>
    <name type="common">Haemophilus gallinarum</name>
    <dbReference type="NCBI Taxonomy" id="728"/>
    <lineage>
        <taxon>Bacteria</taxon>
        <taxon>Pseudomonadati</taxon>
        <taxon>Pseudomonadota</taxon>
        <taxon>Gammaproteobacteria</taxon>
        <taxon>Pasteurellales</taxon>
        <taxon>Pasteurellaceae</taxon>
        <taxon>Avibacterium</taxon>
    </lineage>
</organism>
<dbReference type="PANTHER" id="PTHR43441:SF2">
    <property type="entry name" value="FAMILY ACETYLTRANSFERASE, PUTATIVE (AFU_ORTHOLOGUE AFUA_7G00850)-RELATED"/>
    <property type="match status" value="1"/>
</dbReference>
<dbReference type="GO" id="GO:1990189">
    <property type="term" value="F:protein N-terminal-serine acetyltransferase activity"/>
    <property type="evidence" value="ECO:0007669"/>
    <property type="project" value="TreeGrafter"/>
</dbReference>
<dbReference type="InterPro" id="IPR051908">
    <property type="entry name" value="Ribosomal_N-acetyltransferase"/>
</dbReference>
<dbReference type="InterPro" id="IPR000182">
    <property type="entry name" value="GNAT_dom"/>
</dbReference>
<reference evidence="2 3" key="1">
    <citation type="submission" date="2018-11" db="EMBL/GenBank/DDBJ databases">
        <title>Sequencing Av. paragallinarum serogroups.</title>
        <authorList>
            <person name="Hellmuth J.E."/>
            <person name="Boucher C.E."/>
            <person name="Cason E.D."/>
        </authorList>
    </citation>
    <scope>NUCLEOTIDE SEQUENCE [LARGE SCALE GENOMIC DNA]</scope>
    <source>
        <strain evidence="2 3">SA-3</strain>
    </source>
</reference>
<gene>
    <name evidence="2" type="ORF">EIG79_11515</name>
</gene>
<dbReference type="GO" id="GO:0008999">
    <property type="term" value="F:protein-N-terminal-alanine acetyltransferase activity"/>
    <property type="evidence" value="ECO:0007669"/>
    <property type="project" value="TreeGrafter"/>
</dbReference>
<evidence type="ECO:0000259" key="1">
    <source>
        <dbReference type="Pfam" id="PF13302"/>
    </source>
</evidence>
<dbReference type="SUPFAM" id="SSF55729">
    <property type="entry name" value="Acyl-CoA N-acyltransferases (Nat)"/>
    <property type="match status" value="1"/>
</dbReference>
<keyword evidence="2" id="KW-0808">Transferase</keyword>
<evidence type="ECO:0000313" key="3">
    <source>
        <dbReference type="Proteomes" id="UP000294229"/>
    </source>
</evidence>
<dbReference type="AlphaFoldDB" id="A0A8B3T9U9"/>
<sequence length="232" mass="27009">MPINHLGQPIGELIADFTVGELPNIQTLEGQYCRLERLCVSRHFDDIYDFLGPNSPESQWTYLSIDAQPNEQAARRLLQACMQFSEGYYLVIIDKAIEKVVGFLSLSPVNRENRTIRIGIIYSESLKRNSRVATTEAHFLVMQYVFETLHYRRYEWRCDSLNQPSINAAKWLGFQFEGILRRAAINKGRNEDTASFSMLEEEWRAMKPKFKRWLSPDNFDATGRQLRSLQDC</sequence>
<dbReference type="PANTHER" id="PTHR43441">
    <property type="entry name" value="RIBOSOMAL-PROTEIN-SERINE ACETYLTRANSFERASE"/>
    <property type="match status" value="1"/>
</dbReference>
<protein>
    <submittedName>
        <fullName evidence="2">N-acetyltransferase</fullName>
    </submittedName>
</protein>
<dbReference type="Pfam" id="PF13302">
    <property type="entry name" value="Acetyltransf_3"/>
    <property type="match status" value="1"/>
</dbReference>
<name>A0A8B3T9U9_AVIPA</name>
<accession>A0A8B3T9U9</accession>
<proteinExistence type="predicted"/>
<dbReference type="Proteomes" id="UP000294229">
    <property type="component" value="Unassembled WGS sequence"/>
</dbReference>
<dbReference type="InterPro" id="IPR016181">
    <property type="entry name" value="Acyl_CoA_acyltransferase"/>
</dbReference>
<dbReference type="RefSeq" id="WP_130239050.1">
    <property type="nucleotide sequence ID" value="NZ_RQXS01000092.1"/>
</dbReference>
<feature type="domain" description="N-acetyltransferase" evidence="1">
    <location>
        <begin position="42"/>
        <end position="175"/>
    </location>
</feature>
<evidence type="ECO:0000313" key="2">
    <source>
        <dbReference type="EMBL" id="RZN55331.1"/>
    </source>
</evidence>
<dbReference type="EMBL" id="RQXS01000092">
    <property type="protein sequence ID" value="RZN55331.1"/>
    <property type="molecule type" value="Genomic_DNA"/>
</dbReference>
<comment type="caution">
    <text evidence="2">The sequence shown here is derived from an EMBL/GenBank/DDBJ whole genome shotgun (WGS) entry which is preliminary data.</text>
</comment>
<dbReference type="Gene3D" id="3.40.630.30">
    <property type="match status" value="1"/>
</dbReference>